<dbReference type="GO" id="GO:0005524">
    <property type="term" value="F:ATP binding"/>
    <property type="evidence" value="ECO:0007669"/>
    <property type="project" value="InterPro"/>
</dbReference>
<dbReference type="SUPFAM" id="SSF52540">
    <property type="entry name" value="P-loop containing nucleoside triphosphate hydrolases"/>
    <property type="match status" value="1"/>
</dbReference>
<dbReference type="PANTHER" id="PTHR43394">
    <property type="entry name" value="ATP-DEPENDENT PERMEASE MDL1, MITOCHONDRIAL"/>
    <property type="match status" value="1"/>
</dbReference>
<dbReference type="PANTHER" id="PTHR43394:SF1">
    <property type="entry name" value="ATP-BINDING CASSETTE SUB-FAMILY B MEMBER 10, MITOCHONDRIAL"/>
    <property type="match status" value="1"/>
</dbReference>
<proteinExistence type="predicted"/>
<dbReference type="Proteomes" id="UP000182788">
    <property type="component" value="Unassembled WGS sequence"/>
</dbReference>
<dbReference type="GO" id="GO:0015421">
    <property type="term" value="F:ABC-type oligopeptide transporter activity"/>
    <property type="evidence" value="ECO:0007669"/>
    <property type="project" value="TreeGrafter"/>
</dbReference>
<comment type="caution">
    <text evidence="2">The sequence shown here is derived from an EMBL/GenBank/DDBJ whole genome shotgun (WGS) entry which is preliminary data.</text>
</comment>
<accession>A0A1J9VYL8</accession>
<dbReference type="GO" id="GO:0016887">
    <property type="term" value="F:ATP hydrolysis activity"/>
    <property type="evidence" value="ECO:0007669"/>
    <property type="project" value="InterPro"/>
</dbReference>
<dbReference type="GO" id="GO:0012505">
    <property type="term" value="C:endomembrane system"/>
    <property type="evidence" value="ECO:0007669"/>
    <property type="project" value="UniProtKB-SubCell"/>
</dbReference>
<dbReference type="EMBL" id="MAOI01000040">
    <property type="protein sequence ID" value="OJD81479.1"/>
    <property type="molecule type" value="Genomic_DNA"/>
</dbReference>
<evidence type="ECO:0000259" key="1">
    <source>
        <dbReference type="Pfam" id="PF00005"/>
    </source>
</evidence>
<name>A0A1J9VYL8_9BACI</name>
<dbReference type="Gene3D" id="3.40.50.300">
    <property type="entry name" value="P-loop containing nucleotide triphosphate hydrolases"/>
    <property type="match status" value="1"/>
</dbReference>
<dbReference type="Pfam" id="PF00005">
    <property type="entry name" value="ABC_tran"/>
    <property type="match status" value="1"/>
</dbReference>
<reference evidence="2 3" key="1">
    <citation type="submission" date="2016-06" db="EMBL/GenBank/DDBJ databases">
        <title>First insights into the genetic diversity and population structure of in the Bacillus cereus group bacteria from diverse marine environments.</title>
        <authorList>
            <person name="Liu Y."/>
            <person name="Lai Q."/>
            <person name="Shao Z."/>
        </authorList>
    </citation>
    <scope>NUCLEOTIDE SEQUENCE [LARGE SCALE GENOMIC DNA]</scope>
    <source>
        <strain evidence="2 3">NH24A2</strain>
    </source>
</reference>
<dbReference type="AlphaFoldDB" id="A0A1J9VYL8"/>
<feature type="domain" description="ABC transporter" evidence="1">
    <location>
        <begin position="7"/>
        <end position="45"/>
    </location>
</feature>
<dbReference type="InterPro" id="IPR039421">
    <property type="entry name" value="Type_1_exporter"/>
</dbReference>
<evidence type="ECO:0000313" key="3">
    <source>
        <dbReference type="Proteomes" id="UP000182788"/>
    </source>
</evidence>
<dbReference type="InterPro" id="IPR003439">
    <property type="entry name" value="ABC_transporter-like_ATP-bd"/>
</dbReference>
<organism evidence="2 3">
    <name type="scientific">Bacillus paramycoides</name>
    <dbReference type="NCBI Taxonomy" id="2026194"/>
    <lineage>
        <taxon>Bacteria</taxon>
        <taxon>Bacillati</taxon>
        <taxon>Bacillota</taxon>
        <taxon>Bacilli</taxon>
        <taxon>Bacillales</taxon>
        <taxon>Bacillaceae</taxon>
        <taxon>Bacillus</taxon>
        <taxon>Bacillus cereus group</taxon>
    </lineage>
</organism>
<protein>
    <recommendedName>
        <fullName evidence="1">ABC transporter domain-containing protein</fullName>
    </recommendedName>
</protein>
<sequence>MLPKGLDTLIEDRGVRLSGGERQRLVLARAILRKPSILILEEATSALDTENEVKIQSALERLKGTMTIILIAHRLSTIRNADQVIVLGKGEIVQKGEFNQLAKERKGVFRNLLGSQVEVGS</sequence>
<gene>
    <name evidence="2" type="ORF">BAU28_25895</name>
</gene>
<evidence type="ECO:0000313" key="2">
    <source>
        <dbReference type="EMBL" id="OJD81479.1"/>
    </source>
</evidence>
<dbReference type="InterPro" id="IPR027417">
    <property type="entry name" value="P-loop_NTPase"/>
</dbReference>